<proteinExistence type="inferred from homology"/>
<dbReference type="PANTHER" id="PTHR33602:SF1">
    <property type="entry name" value="REGULATORY PROTEIN RECX FAMILY PROTEIN"/>
    <property type="match status" value="1"/>
</dbReference>
<evidence type="ECO:0000313" key="7">
    <source>
        <dbReference type="EMBL" id="GAA4492442.1"/>
    </source>
</evidence>
<feature type="domain" description="RecX second three-helical" evidence="5">
    <location>
        <begin position="20"/>
        <end position="60"/>
    </location>
</feature>
<evidence type="ECO:0000313" key="8">
    <source>
        <dbReference type="Proteomes" id="UP001500503"/>
    </source>
</evidence>
<evidence type="ECO:0000259" key="6">
    <source>
        <dbReference type="Pfam" id="PF21981"/>
    </source>
</evidence>
<reference evidence="8" key="1">
    <citation type="journal article" date="2019" name="Int. J. Syst. Evol. Microbiol.">
        <title>The Global Catalogue of Microorganisms (GCM) 10K type strain sequencing project: providing services to taxonomists for standard genome sequencing and annotation.</title>
        <authorList>
            <consortium name="The Broad Institute Genomics Platform"/>
            <consortium name="The Broad Institute Genome Sequencing Center for Infectious Disease"/>
            <person name="Wu L."/>
            <person name="Ma J."/>
        </authorList>
    </citation>
    <scope>NUCLEOTIDE SEQUENCE [LARGE SCALE GENOMIC DNA]</scope>
    <source>
        <strain evidence="8">JCM 17933</strain>
    </source>
</reference>
<evidence type="ECO:0000256" key="3">
    <source>
        <dbReference type="ARBA" id="ARBA00018111"/>
    </source>
</evidence>
<dbReference type="InterPro" id="IPR053924">
    <property type="entry name" value="RecX_HTH_2nd"/>
</dbReference>
<dbReference type="InterPro" id="IPR053925">
    <property type="entry name" value="RecX_HTH_3rd"/>
</dbReference>
<evidence type="ECO:0000256" key="4">
    <source>
        <dbReference type="ARBA" id="ARBA00022490"/>
    </source>
</evidence>
<keyword evidence="8" id="KW-1185">Reference proteome</keyword>
<comment type="similarity">
    <text evidence="2">Belongs to the RecX family.</text>
</comment>
<dbReference type="Pfam" id="PF21981">
    <property type="entry name" value="RecX_HTH3"/>
    <property type="match status" value="1"/>
</dbReference>
<dbReference type="InterPro" id="IPR036388">
    <property type="entry name" value="WH-like_DNA-bd_sf"/>
</dbReference>
<evidence type="ECO:0000256" key="1">
    <source>
        <dbReference type="ARBA" id="ARBA00004496"/>
    </source>
</evidence>
<dbReference type="Proteomes" id="UP001500503">
    <property type="component" value="Unassembled WGS sequence"/>
</dbReference>
<gene>
    <name evidence="7" type="ORF">GCM10023191_028420</name>
</gene>
<dbReference type="PANTHER" id="PTHR33602">
    <property type="entry name" value="REGULATORY PROTEIN RECX FAMILY PROTEIN"/>
    <property type="match status" value="1"/>
</dbReference>
<evidence type="ECO:0000259" key="5">
    <source>
        <dbReference type="Pfam" id="PF02631"/>
    </source>
</evidence>
<dbReference type="InterPro" id="IPR003783">
    <property type="entry name" value="Regulatory_RecX"/>
</dbReference>
<protein>
    <recommendedName>
        <fullName evidence="3">Regulatory protein RecX</fullName>
    </recommendedName>
</protein>
<name>A0ABP8PSJ4_9ACTN</name>
<dbReference type="Pfam" id="PF02631">
    <property type="entry name" value="RecX_HTH2"/>
    <property type="match status" value="1"/>
</dbReference>
<dbReference type="EMBL" id="BAABHF010000017">
    <property type="protein sequence ID" value="GAA4492442.1"/>
    <property type="molecule type" value="Genomic_DNA"/>
</dbReference>
<accession>A0ABP8PSJ4</accession>
<comment type="caution">
    <text evidence="7">The sequence shown here is derived from an EMBL/GenBank/DDBJ whole genome shotgun (WGS) entry which is preliminary data.</text>
</comment>
<evidence type="ECO:0000256" key="2">
    <source>
        <dbReference type="ARBA" id="ARBA00009695"/>
    </source>
</evidence>
<keyword evidence="4" id="KW-0963">Cytoplasm</keyword>
<sequence>MDDEVAERVLGRYTEVGLIDDAAFARAWVQSRHTGRGLARRALAAELRRRGVADETVNEAVEELDPEQEEAAARELIAKRMAATRGLDPVKRTRRILGVLARKGYPSGLAYRLIREALEQEGIDDPGVPTDE</sequence>
<organism evidence="7 8">
    <name type="scientific">Actinoallomurus oryzae</name>
    <dbReference type="NCBI Taxonomy" id="502180"/>
    <lineage>
        <taxon>Bacteria</taxon>
        <taxon>Bacillati</taxon>
        <taxon>Actinomycetota</taxon>
        <taxon>Actinomycetes</taxon>
        <taxon>Streptosporangiales</taxon>
        <taxon>Thermomonosporaceae</taxon>
        <taxon>Actinoallomurus</taxon>
    </lineage>
</organism>
<comment type="subcellular location">
    <subcellularLocation>
        <location evidence="1">Cytoplasm</location>
    </subcellularLocation>
</comment>
<dbReference type="Gene3D" id="1.10.10.10">
    <property type="entry name" value="Winged helix-like DNA-binding domain superfamily/Winged helix DNA-binding domain"/>
    <property type="match status" value="1"/>
</dbReference>
<feature type="domain" description="RecX third three-helical" evidence="6">
    <location>
        <begin position="69"/>
        <end position="113"/>
    </location>
</feature>